<protein>
    <recommendedName>
        <fullName evidence="7">SMC-Scp complex subunit ScpB</fullName>
    </recommendedName>
</protein>
<evidence type="ECO:0000313" key="6">
    <source>
        <dbReference type="EMBL" id="ANO58247.1"/>
    </source>
</evidence>
<feature type="compositionally biased region" description="Polar residues" evidence="5">
    <location>
        <begin position="1"/>
        <end position="13"/>
    </location>
</feature>
<dbReference type="InterPro" id="IPR005234">
    <property type="entry name" value="ScpB_csome_segregation"/>
</dbReference>
<dbReference type="InterPro" id="IPR036390">
    <property type="entry name" value="WH_DNA-bd_sf"/>
</dbReference>
<evidence type="ECO:0000256" key="3">
    <source>
        <dbReference type="ARBA" id="ARBA00022829"/>
    </source>
</evidence>
<evidence type="ECO:0000256" key="2">
    <source>
        <dbReference type="ARBA" id="ARBA00022618"/>
    </source>
</evidence>
<dbReference type="PANTHER" id="PTHR34298:SF2">
    <property type="entry name" value="SEGREGATION AND CONDENSATION PROTEIN B"/>
    <property type="match status" value="1"/>
</dbReference>
<proteinExistence type="predicted"/>
<name>A0A1B0Z226_9BACT</name>
<dbReference type="GO" id="GO:0051301">
    <property type="term" value="P:cell division"/>
    <property type="evidence" value="ECO:0007669"/>
    <property type="project" value="UniProtKB-KW"/>
</dbReference>
<dbReference type="AlphaFoldDB" id="A0A1B0Z226"/>
<reference evidence="6" key="1">
    <citation type="submission" date="2015-11" db="EMBL/GenBank/DDBJ databases">
        <title>Genomes of Abundant and Widespread Viruses from the Deep Ocean.</title>
        <authorList>
            <person name="Mizuno C.M."/>
            <person name="Ghai R."/>
            <person name="Saghai A."/>
            <person name="Lopez-Garcia P."/>
            <person name="Rodriguez-Valera F."/>
        </authorList>
    </citation>
    <scope>NUCLEOTIDE SEQUENCE</scope>
</reference>
<sequence length="259" mass="29594">MWQHSSRSWTSGGTRLRSGPHGDRHKQFFRQRGVEKDCLGEAPVEARRSQKLARLEAVLLVADSAMSPRRLAQLATLASPAEVGQLIERLNRIYDSGESAFHIERVATGFQLLTRPEFSMWLDRLHNRQVQLKLSTPALETLSIVAYRQPITRADIETIRGVQSTDILRHLMERGLVRIGGEEDSLGRPYLYETTRRFLELFGLTDLDDLPNAVLLRKPPVAMSAPVVVETDDSIVDEDQYDEDQYDEDQYDEDDDQWS</sequence>
<dbReference type="Pfam" id="PF04079">
    <property type="entry name" value="SMC_ScpB"/>
    <property type="match status" value="1"/>
</dbReference>
<feature type="region of interest" description="Disordered" evidence="5">
    <location>
        <begin position="1"/>
        <end position="24"/>
    </location>
</feature>
<dbReference type="Gene3D" id="1.10.10.10">
    <property type="entry name" value="Winged helix-like DNA-binding domain superfamily/Winged helix DNA-binding domain"/>
    <property type="match status" value="2"/>
</dbReference>
<keyword evidence="1" id="KW-0963">Cytoplasm</keyword>
<organism evidence="6">
    <name type="scientific">uncultured Planctomycetota bacterium</name>
    <dbReference type="NCBI Taxonomy" id="120965"/>
    <lineage>
        <taxon>Bacteria</taxon>
        <taxon>Pseudomonadati</taxon>
        <taxon>Planctomycetota</taxon>
        <taxon>environmental samples</taxon>
    </lineage>
</organism>
<dbReference type="InterPro" id="IPR036388">
    <property type="entry name" value="WH-like_DNA-bd_sf"/>
</dbReference>
<evidence type="ECO:0000256" key="5">
    <source>
        <dbReference type="SAM" id="MobiDB-lite"/>
    </source>
</evidence>
<keyword evidence="2" id="KW-0132">Cell division</keyword>
<evidence type="ECO:0000256" key="4">
    <source>
        <dbReference type="ARBA" id="ARBA00023306"/>
    </source>
</evidence>
<dbReference type="GO" id="GO:0051304">
    <property type="term" value="P:chromosome separation"/>
    <property type="evidence" value="ECO:0007669"/>
    <property type="project" value="InterPro"/>
</dbReference>
<keyword evidence="4" id="KW-0131">Cell cycle</keyword>
<keyword evidence="3" id="KW-0159">Chromosome partition</keyword>
<evidence type="ECO:0000256" key="1">
    <source>
        <dbReference type="ARBA" id="ARBA00022490"/>
    </source>
</evidence>
<evidence type="ECO:0008006" key="7">
    <source>
        <dbReference type="Google" id="ProtNLM"/>
    </source>
</evidence>
<dbReference type="NCBIfam" id="TIGR00281">
    <property type="entry name" value="SMC-Scp complex subunit ScpB"/>
    <property type="match status" value="1"/>
</dbReference>
<accession>A0A1B0Z226</accession>
<dbReference type="PANTHER" id="PTHR34298">
    <property type="entry name" value="SEGREGATION AND CONDENSATION PROTEIN B"/>
    <property type="match status" value="1"/>
</dbReference>
<dbReference type="SUPFAM" id="SSF46785">
    <property type="entry name" value="Winged helix' DNA-binding domain"/>
    <property type="match status" value="2"/>
</dbReference>
<feature type="region of interest" description="Disordered" evidence="5">
    <location>
        <begin position="231"/>
        <end position="259"/>
    </location>
</feature>
<dbReference type="EMBL" id="KT997803">
    <property type="protein sequence ID" value="ANO58247.1"/>
    <property type="molecule type" value="Genomic_DNA"/>
</dbReference>